<dbReference type="Gene3D" id="3.40.710.10">
    <property type="entry name" value="DD-peptidase/beta-lactamase superfamily"/>
    <property type="match status" value="1"/>
</dbReference>
<dbReference type="Proteomes" id="UP000045545">
    <property type="component" value="Unassembled WGS sequence"/>
</dbReference>
<dbReference type="SUPFAM" id="SSF56519">
    <property type="entry name" value="Penicillin binding protein dimerisation domain"/>
    <property type="match status" value="1"/>
</dbReference>
<dbReference type="PROSITE" id="PS51178">
    <property type="entry name" value="PASTA"/>
    <property type="match status" value="2"/>
</dbReference>
<evidence type="ECO:0000259" key="5">
    <source>
        <dbReference type="PROSITE" id="PS51178"/>
    </source>
</evidence>
<comment type="similarity">
    <text evidence="2">Belongs to the transpeptidase family.</text>
</comment>
<evidence type="ECO:0000256" key="2">
    <source>
        <dbReference type="ARBA" id="ARBA00007171"/>
    </source>
</evidence>
<dbReference type="SMART" id="SM00740">
    <property type="entry name" value="PASTA"/>
    <property type="match status" value="2"/>
</dbReference>
<evidence type="ECO:0000256" key="3">
    <source>
        <dbReference type="ARBA" id="ARBA00023136"/>
    </source>
</evidence>
<evidence type="ECO:0000256" key="4">
    <source>
        <dbReference type="SAM" id="Phobius"/>
    </source>
</evidence>
<dbReference type="Gene3D" id="3.30.10.20">
    <property type="match status" value="2"/>
</dbReference>
<evidence type="ECO:0000313" key="7">
    <source>
        <dbReference type="Proteomes" id="UP000045545"/>
    </source>
</evidence>
<accession>A0A0E3W389</accession>
<dbReference type="Gene3D" id="3.90.1310.10">
    <property type="entry name" value="Penicillin-binding protein 2a (Domain 2)"/>
    <property type="match status" value="1"/>
</dbReference>
<sequence length="706" mass="77073">MQTTSLLVRKRIAALFFLFTVGFFMLVGRIFWVQFVKGADLSAKATQNRMRDVPVESKRGVIYDRNHRELAISISTDSVYAIPAEVLRSNRQEEIAKKLAATLEMDQDKIYARITRRSSFEWVKRQIDPATAQKIRAMDLPGIDLTEESRRFYPKGTLASHVLGISGTDNTGLEGIDNYYNKLVGGTKGRIIIEHDATGADIPEAMHKYIPPVDGANLILSLDETIQYITERELDKAFKERQAARAAAIVMDPKTGEILAITSRPTFDPNHYNDSPAQNRRNFAINDAFEPGSTMKITTAAMAMEENIVNEQSRFYCPGHIKVGKETISCAGGKAHGEQTFAQIVEKSCNVGFVQLGLELGIDKYYQYLNAFGFGRATGIDLPGEAQGITVPKSRCKQIDLATMAFGQANAVTPIQLVTAVSAVANGGNLMKPHLVKEIVDSQGKIVQKFEPEVVRRVISEKTARDLCVILEGEVTLGTGKNAFIEGYRVGGKTGTAQKIKPGGGYMANEYVSSFIGLAPSDNPRLVCLIVVDAPKGYPYYGGTVAAPAAREILKDALHYLDEPLRTDPNKAASEAKPDNAVLVPDLVNLPLNEALASLNRRGLNAKVEGSGDLVWQQTPRAQSKLNKGSQVIIYLSPFSKDKEGGEVTVPDLQGKSLKEVAKILADLGLHLSPEGYGLSCDQSPRPGKVVSSGSNIKVKFQPIDR</sequence>
<feature type="transmembrane region" description="Helical" evidence="4">
    <location>
        <begin position="12"/>
        <end position="32"/>
    </location>
</feature>
<protein>
    <submittedName>
        <fullName evidence="6">Stage V sporulation protein D</fullName>
    </submittedName>
</protein>
<gene>
    <name evidence="6" type="ORF">1538</name>
</gene>
<dbReference type="GO" id="GO:0005886">
    <property type="term" value="C:plasma membrane"/>
    <property type="evidence" value="ECO:0007669"/>
    <property type="project" value="TreeGrafter"/>
</dbReference>
<keyword evidence="4" id="KW-0812">Transmembrane</keyword>
<proteinExistence type="inferred from homology"/>
<dbReference type="PANTHER" id="PTHR30627">
    <property type="entry name" value="PEPTIDOGLYCAN D,D-TRANSPEPTIDASE"/>
    <property type="match status" value="1"/>
</dbReference>
<keyword evidence="7" id="KW-1185">Reference proteome</keyword>
<dbReference type="Gene3D" id="1.10.150.770">
    <property type="match status" value="1"/>
</dbReference>
<feature type="domain" description="PASTA" evidence="5">
    <location>
        <begin position="577"/>
        <end position="638"/>
    </location>
</feature>
<feature type="domain" description="PASTA" evidence="5">
    <location>
        <begin position="642"/>
        <end position="703"/>
    </location>
</feature>
<dbReference type="SUPFAM" id="SSF54184">
    <property type="entry name" value="Penicillin-binding protein 2x (pbp-2x), c-terminal domain"/>
    <property type="match status" value="2"/>
</dbReference>
<dbReference type="InterPro" id="IPR001460">
    <property type="entry name" value="PCN-bd_Tpept"/>
</dbReference>
<dbReference type="CDD" id="cd06575">
    <property type="entry name" value="PASTA_Pbp2x-like_2"/>
    <property type="match status" value="1"/>
</dbReference>
<organism evidence="6 7">
    <name type="scientific">Syntrophomonas zehnderi OL-4</name>
    <dbReference type="NCBI Taxonomy" id="690567"/>
    <lineage>
        <taxon>Bacteria</taxon>
        <taxon>Bacillati</taxon>
        <taxon>Bacillota</taxon>
        <taxon>Clostridia</taxon>
        <taxon>Eubacteriales</taxon>
        <taxon>Syntrophomonadaceae</taxon>
        <taxon>Syntrophomonas</taxon>
    </lineage>
</organism>
<dbReference type="AlphaFoldDB" id="A0A0E3W389"/>
<dbReference type="InterPro" id="IPR012338">
    <property type="entry name" value="Beta-lactam/transpept-like"/>
</dbReference>
<evidence type="ECO:0000256" key="1">
    <source>
        <dbReference type="ARBA" id="ARBA00004370"/>
    </source>
</evidence>
<evidence type="ECO:0000313" key="6">
    <source>
        <dbReference type="EMBL" id="CFX62520.1"/>
    </source>
</evidence>
<dbReference type="InterPro" id="IPR050515">
    <property type="entry name" value="Beta-lactam/transpept"/>
</dbReference>
<dbReference type="OrthoDB" id="9804124at2"/>
<reference evidence="6 7" key="1">
    <citation type="submission" date="2015-03" db="EMBL/GenBank/DDBJ databases">
        <authorList>
            <person name="Murphy D."/>
        </authorList>
    </citation>
    <scope>NUCLEOTIDE SEQUENCE [LARGE SCALE GENOMIC DNA]</scope>
    <source>
        <strain evidence="6 7">OL-4</strain>
    </source>
</reference>
<dbReference type="InterPro" id="IPR005311">
    <property type="entry name" value="PBP_dimer"/>
</dbReference>
<dbReference type="GO" id="GO:0008658">
    <property type="term" value="F:penicillin binding"/>
    <property type="evidence" value="ECO:0007669"/>
    <property type="project" value="InterPro"/>
</dbReference>
<name>A0A0E3W389_9FIRM</name>
<dbReference type="RefSeq" id="WP_046497313.1">
    <property type="nucleotide sequence ID" value="NZ_CGIH01000027.1"/>
</dbReference>
<dbReference type="NCBIfam" id="TIGR02214">
    <property type="entry name" value="spoVD_pbp"/>
    <property type="match status" value="1"/>
</dbReference>
<keyword evidence="3 4" id="KW-0472">Membrane</keyword>
<dbReference type="EMBL" id="CGIH01000027">
    <property type="protein sequence ID" value="CFX62520.1"/>
    <property type="molecule type" value="Genomic_DNA"/>
</dbReference>
<dbReference type="GO" id="GO:0071555">
    <property type="term" value="P:cell wall organization"/>
    <property type="evidence" value="ECO:0007669"/>
    <property type="project" value="TreeGrafter"/>
</dbReference>
<dbReference type="InterPro" id="IPR005543">
    <property type="entry name" value="PASTA_dom"/>
</dbReference>
<dbReference type="Pfam" id="PF00905">
    <property type="entry name" value="Transpeptidase"/>
    <property type="match status" value="1"/>
</dbReference>
<dbReference type="Gene3D" id="3.30.450.330">
    <property type="match status" value="1"/>
</dbReference>
<keyword evidence="4" id="KW-1133">Transmembrane helix</keyword>
<dbReference type="SUPFAM" id="SSF56601">
    <property type="entry name" value="beta-lactamase/transpeptidase-like"/>
    <property type="match status" value="1"/>
</dbReference>
<dbReference type="InterPro" id="IPR036138">
    <property type="entry name" value="PBP_dimer_sf"/>
</dbReference>
<dbReference type="CDD" id="cd06576">
    <property type="entry name" value="PASTA_Pbp2x-like_1"/>
    <property type="match status" value="1"/>
</dbReference>
<dbReference type="Pfam" id="PF03793">
    <property type="entry name" value="PASTA"/>
    <property type="match status" value="2"/>
</dbReference>
<dbReference type="InterPro" id="IPR011927">
    <property type="entry name" value="SpoVD_pbp"/>
</dbReference>
<dbReference type="STRING" id="690567.1538"/>
<dbReference type="Pfam" id="PF03717">
    <property type="entry name" value="PBP_dimer"/>
    <property type="match status" value="1"/>
</dbReference>
<dbReference type="PANTHER" id="PTHR30627:SF1">
    <property type="entry name" value="PEPTIDOGLYCAN D,D-TRANSPEPTIDASE FTSI"/>
    <property type="match status" value="1"/>
</dbReference>
<comment type="subcellular location">
    <subcellularLocation>
        <location evidence="1">Membrane</location>
    </subcellularLocation>
</comment>